<dbReference type="AlphaFoldDB" id="A0A4V2VIH6"/>
<dbReference type="SUPFAM" id="SSF90123">
    <property type="entry name" value="ABC transporter transmembrane region"/>
    <property type="match status" value="1"/>
</dbReference>
<gene>
    <name evidence="12" type="ORF">EDD61_1369</name>
</gene>
<dbReference type="PROSITE" id="PS00211">
    <property type="entry name" value="ABC_TRANSPORTER_1"/>
    <property type="match status" value="1"/>
</dbReference>
<dbReference type="SMART" id="SM00382">
    <property type="entry name" value="AAA"/>
    <property type="match status" value="1"/>
</dbReference>
<feature type="domain" description="ABC transmembrane type-1" evidence="11">
    <location>
        <begin position="16"/>
        <end position="298"/>
    </location>
</feature>
<keyword evidence="4 9" id="KW-0812">Transmembrane</keyword>
<accession>A0A4V2VIH6</accession>
<keyword evidence="3" id="KW-1003">Cell membrane</keyword>
<dbReference type="InterPro" id="IPR027417">
    <property type="entry name" value="P-loop_NTPase"/>
</dbReference>
<dbReference type="Proteomes" id="UP000295773">
    <property type="component" value="Unassembled WGS sequence"/>
</dbReference>
<feature type="transmembrane region" description="Helical" evidence="9">
    <location>
        <begin position="238"/>
        <end position="258"/>
    </location>
</feature>
<evidence type="ECO:0000256" key="9">
    <source>
        <dbReference type="SAM" id="Phobius"/>
    </source>
</evidence>
<dbReference type="FunFam" id="3.40.50.300:FF:000221">
    <property type="entry name" value="Multidrug ABC transporter ATP-binding protein"/>
    <property type="match status" value="1"/>
</dbReference>
<feature type="transmembrane region" description="Helical" evidence="9">
    <location>
        <begin position="278"/>
        <end position="296"/>
    </location>
</feature>
<keyword evidence="2" id="KW-0813">Transport</keyword>
<feature type="domain" description="ABC transporter" evidence="10">
    <location>
        <begin position="332"/>
        <end position="567"/>
    </location>
</feature>
<feature type="transmembrane region" description="Helical" evidence="9">
    <location>
        <begin position="153"/>
        <end position="174"/>
    </location>
</feature>
<evidence type="ECO:0000256" key="4">
    <source>
        <dbReference type="ARBA" id="ARBA00022692"/>
    </source>
</evidence>
<keyword evidence="7 9" id="KW-1133">Transmembrane helix</keyword>
<comment type="subcellular location">
    <subcellularLocation>
        <location evidence="1">Cell membrane</location>
        <topology evidence="1">Multi-pass membrane protein</topology>
    </subcellularLocation>
</comment>
<protein>
    <submittedName>
        <fullName evidence="12">ATP-binding cassette subfamily B multidrug efflux pump</fullName>
    </submittedName>
</protein>
<dbReference type="InterPro" id="IPR017871">
    <property type="entry name" value="ABC_transporter-like_CS"/>
</dbReference>
<dbReference type="EMBL" id="SMBP01000036">
    <property type="protein sequence ID" value="TCU52265.1"/>
    <property type="molecule type" value="Genomic_DNA"/>
</dbReference>
<evidence type="ECO:0000256" key="2">
    <source>
        <dbReference type="ARBA" id="ARBA00022448"/>
    </source>
</evidence>
<dbReference type="PANTHER" id="PTHR43394:SF1">
    <property type="entry name" value="ATP-BINDING CASSETTE SUB-FAMILY B MEMBER 10, MITOCHONDRIAL"/>
    <property type="match status" value="1"/>
</dbReference>
<dbReference type="Pfam" id="PF00664">
    <property type="entry name" value="ABC_membrane"/>
    <property type="match status" value="1"/>
</dbReference>
<evidence type="ECO:0000259" key="11">
    <source>
        <dbReference type="PROSITE" id="PS50929"/>
    </source>
</evidence>
<dbReference type="CDD" id="cd18548">
    <property type="entry name" value="ABC_6TM_Tm287_like"/>
    <property type="match status" value="1"/>
</dbReference>
<dbReference type="PANTHER" id="PTHR43394">
    <property type="entry name" value="ATP-DEPENDENT PERMEASE MDL1, MITOCHONDRIAL"/>
    <property type="match status" value="1"/>
</dbReference>
<reference evidence="12 13" key="1">
    <citation type="submission" date="2019-03" db="EMBL/GenBank/DDBJ databases">
        <title>Genomic Encyclopedia of Type Strains, Phase IV (KMG-IV): sequencing the most valuable type-strain genomes for metagenomic binning, comparative biology and taxonomic classification.</title>
        <authorList>
            <person name="Goeker M."/>
        </authorList>
    </citation>
    <scope>NUCLEOTIDE SEQUENCE [LARGE SCALE GENOMIC DNA]</scope>
    <source>
        <strain evidence="12 13">DSM 29481</strain>
    </source>
</reference>
<evidence type="ECO:0000313" key="12">
    <source>
        <dbReference type="EMBL" id="TCU52265.1"/>
    </source>
</evidence>
<evidence type="ECO:0000259" key="10">
    <source>
        <dbReference type="PROSITE" id="PS50893"/>
    </source>
</evidence>
<dbReference type="GO" id="GO:0005886">
    <property type="term" value="C:plasma membrane"/>
    <property type="evidence" value="ECO:0007669"/>
    <property type="project" value="UniProtKB-SubCell"/>
</dbReference>
<feature type="transmembrane region" description="Helical" evidence="9">
    <location>
        <begin position="12"/>
        <end position="32"/>
    </location>
</feature>
<dbReference type="SUPFAM" id="SSF52540">
    <property type="entry name" value="P-loop containing nucleoside triphosphate hydrolases"/>
    <property type="match status" value="1"/>
</dbReference>
<keyword evidence="6 12" id="KW-0067">ATP-binding</keyword>
<dbReference type="InterPro" id="IPR011527">
    <property type="entry name" value="ABC1_TM_dom"/>
</dbReference>
<evidence type="ECO:0000256" key="7">
    <source>
        <dbReference type="ARBA" id="ARBA00022989"/>
    </source>
</evidence>
<dbReference type="PROSITE" id="PS50893">
    <property type="entry name" value="ABC_TRANSPORTER_2"/>
    <property type="match status" value="1"/>
</dbReference>
<evidence type="ECO:0000256" key="5">
    <source>
        <dbReference type="ARBA" id="ARBA00022741"/>
    </source>
</evidence>
<evidence type="ECO:0000256" key="8">
    <source>
        <dbReference type="ARBA" id="ARBA00023136"/>
    </source>
</evidence>
<dbReference type="InterPro" id="IPR003593">
    <property type="entry name" value="AAA+_ATPase"/>
</dbReference>
<dbReference type="GO" id="GO:0005524">
    <property type="term" value="F:ATP binding"/>
    <property type="evidence" value="ECO:0007669"/>
    <property type="project" value="UniProtKB-KW"/>
</dbReference>
<dbReference type="Gene3D" id="3.40.50.300">
    <property type="entry name" value="P-loop containing nucleotide triphosphate hydrolases"/>
    <property type="match status" value="1"/>
</dbReference>
<keyword evidence="5" id="KW-0547">Nucleotide-binding</keyword>
<evidence type="ECO:0000256" key="6">
    <source>
        <dbReference type="ARBA" id="ARBA00022840"/>
    </source>
</evidence>
<dbReference type="InterPro" id="IPR003439">
    <property type="entry name" value="ABC_transporter-like_ATP-bd"/>
</dbReference>
<keyword evidence="8 9" id="KW-0472">Membrane</keyword>
<evidence type="ECO:0000313" key="13">
    <source>
        <dbReference type="Proteomes" id="UP000295773"/>
    </source>
</evidence>
<keyword evidence="13" id="KW-1185">Reference proteome</keyword>
<name>A0A4V2VIH6_9FIRM</name>
<dbReference type="GO" id="GO:0015421">
    <property type="term" value="F:ABC-type oligopeptide transporter activity"/>
    <property type="evidence" value="ECO:0007669"/>
    <property type="project" value="TreeGrafter"/>
</dbReference>
<dbReference type="GO" id="GO:0016887">
    <property type="term" value="F:ATP hydrolysis activity"/>
    <property type="evidence" value="ECO:0007669"/>
    <property type="project" value="InterPro"/>
</dbReference>
<dbReference type="Pfam" id="PF00005">
    <property type="entry name" value="ABC_tran"/>
    <property type="match status" value="1"/>
</dbReference>
<evidence type="ECO:0000256" key="1">
    <source>
        <dbReference type="ARBA" id="ARBA00004651"/>
    </source>
</evidence>
<proteinExistence type="predicted"/>
<dbReference type="PROSITE" id="PS50929">
    <property type="entry name" value="ABC_TM1F"/>
    <property type="match status" value="1"/>
</dbReference>
<organism evidence="12 13">
    <name type="scientific">Longicatena caecimuris</name>
    <dbReference type="NCBI Taxonomy" id="1796635"/>
    <lineage>
        <taxon>Bacteria</taxon>
        <taxon>Bacillati</taxon>
        <taxon>Bacillota</taxon>
        <taxon>Erysipelotrichia</taxon>
        <taxon>Erysipelotrichales</taxon>
        <taxon>Erysipelotrichaceae</taxon>
        <taxon>Longicatena</taxon>
    </lineage>
</organism>
<sequence>MKLILHYLKNYKLLFFINVLSVFGFALVELGIPTIVAQMIDVGVMQQDQDYIYQMGLVILIISILGVAGTILLGYCCARISTAITRDIRNDIFRKAQQFTAHEFNQFGISSMITRTNNDAFQIQMFVNVLLRTALMTPVMFIISFIMTARASLPLSGIIAATIPLIIFGVFIVAKISKPISEKQQRSLDTLNRISRENLSGIRVIRSFDNDGYEQERFNACNHDFTGYSKKLFKLMSLTSPIFFMLMNVAGLCIFYVASLLIADGNLQVGQLVAFMDYLFHAMFSIMLFCTVFMMYPRAEVSAKRITEVFTTKPLIQNPKQGVCQGNEAGSIVFDDVTFVYPDGEEPVLKHVSFAAQKGETIAFIGSTGSGKSTLINLIPRFYDVSEGQIRIDGVDVKDYDVFALRAKLGVIPQKAMLFSGTIKDNICFGKPDASEEEILHAIKVAQAYDFIMEKEHGLKEEISEGATNVSGGQKQRLSIARALIRRPDIYIFDDSFSALDFKTDATLRKELKKETRDAIVMVVAQRISSIMDADRIVVLNEGEVVGIGTHRELLKSCAIYHEIALSQLSEEELAYEDD</sequence>
<evidence type="ECO:0000256" key="3">
    <source>
        <dbReference type="ARBA" id="ARBA00022475"/>
    </source>
</evidence>
<dbReference type="RefSeq" id="WP_008979211.1">
    <property type="nucleotide sequence ID" value="NZ_DBGDHU010000026.1"/>
</dbReference>
<feature type="transmembrane region" description="Helical" evidence="9">
    <location>
        <begin position="52"/>
        <end position="76"/>
    </location>
</feature>
<dbReference type="InterPro" id="IPR039421">
    <property type="entry name" value="Type_1_exporter"/>
</dbReference>
<dbReference type="Gene3D" id="1.20.1560.10">
    <property type="entry name" value="ABC transporter type 1, transmembrane domain"/>
    <property type="match status" value="1"/>
</dbReference>
<dbReference type="InterPro" id="IPR036640">
    <property type="entry name" value="ABC1_TM_sf"/>
</dbReference>
<feature type="transmembrane region" description="Helical" evidence="9">
    <location>
        <begin position="125"/>
        <end position="147"/>
    </location>
</feature>
<comment type="caution">
    <text evidence="12">The sequence shown here is derived from an EMBL/GenBank/DDBJ whole genome shotgun (WGS) entry which is preliminary data.</text>
</comment>